<evidence type="ECO:0000313" key="23">
    <source>
        <dbReference type="RefSeq" id="XP_015173518.1"/>
    </source>
</evidence>
<feature type="transmembrane region" description="Helical" evidence="10">
    <location>
        <begin position="336"/>
        <end position="358"/>
    </location>
</feature>
<dbReference type="PANTHER" id="PTHR24230:SF141">
    <property type="entry name" value="G-PROTEIN COUPLED RECEPTORS FAMILY 1 PROFILE DOMAIN-CONTAINING PROTEIN"/>
    <property type="match status" value="1"/>
</dbReference>
<evidence type="ECO:0000256" key="9">
    <source>
        <dbReference type="ARBA" id="ARBA00023224"/>
    </source>
</evidence>
<gene>
    <name evidence="13 14 15 16 17 18 19 20 21 22 23" type="primary">LOC107064846</name>
</gene>
<dbReference type="InterPro" id="IPR000276">
    <property type="entry name" value="GPCR_Rhodpsn"/>
</dbReference>
<dbReference type="PRINTS" id="PR00237">
    <property type="entry name" value="GPCRRHODOPSN"/>
</dbReference>
<dbReference type="RefSeq" id="XP_015173483.1">
    <property type="nucleotide sequence ID" value="XM_015317997.1"/>
</dbReference>
<keyword evidence="7 10" id="KW-0472">Membrane</keyword>
<evidence type="ECO:0000256" key="10">
    <source>
        <dbReference type="SAM" id="Phobius"/>
    </source>
</evidence>
<evidence type="ECO:0000256" key="3">
    <source>
        <dbReference type="ARBA" id="ARBA00022475"/>
    </source>
</evidence>
<evidence type="ECO:0000256" key="7">
    <source>
        <dbReference type="ARBA" id="ARBA00023136"/>
    </source>
</evidence>
<dbReference type="RefSeq" id="XP_015173472.1">
    <property type="nucleotide sequence ID" value="XM_015317986.1"/>
</dbReference>
<keyword evidence="6" id="KW-0297">G-protein coupled receptor</keyword>
<evidence type="ECO:0000256" key="1">
    <source>
        <dbReference type="ARBA" id="ARBA00004651"/>
    </source>
</evidence>
<evidence type="ECO:0000313" key="18">
    <source>
        <dbReference type="RefSeq" id="XP_015173472.1"/>
    </source>
</evidence>
<evidence type="ECO:0000313" key="13">
    <source>
        <dbReference type="RefSeq" id="XP_015173425.1"/>
    </source>
</evidence>
<dbReference type="CDD" id="cd00637">
    <property type="entry name" value="7tm_classA_rhodopsin-like"/>
    <property type="match status" value="1"/>
</dbReference>
<dbReference type="RefSeq" id="XP_015173509.1">
    <property type="nucleotide sequence ID" value="XM_015318023.1"/>
</dbReference>
<keyword evidence="8 13" id="KW-0675">Receptor</keyword>
<feature type="transmembrane region" description="Helical" evidence="10">
    <location>
        <begin position="403"/>
        <end position="420"/>
    </location>
</feature>
<name>A0ABM1HZR5_POLDO</name>
<dbReference type="RefSeq" id="XP_015173501.1">
    <property type="nucleotide sequence ID" value="XM_015318015.1"/>
</dbReference>
<evidence type="ECO:0000256" key="4">
    <source>
        <dbReference type="ARBA" id="ARBA00022692"/>
    </source>
</evidence>
<dbReference type="GeneID" id="107064846"/>
<comment type="subcellular location">
    <subcellularLocation>
        <location evidence="1">Cell membrane</location>
        <topology evidence="1">Multi-pass membrane protein</topology>
    </subcellularLocation>
</comment>
<feature type="transmembrane region" description="Helical" evidence="10">
    <location>
        <begin position="215"/>
        <end position="235"/>
    </location>
</feature>
<keyword evidence="9" id="KW-0807">Transducer</keyword>
<dbReference type="PANTHER" id="PTHR24230">
    <property type="entry name" value="G-PROTEIN COUPLED RECEPTOR"/>
    <property type="match status" value="1"/>
</dbReference>
<evidence type="ECO:0000313" key="12">
    <source>
        <dbReference type="Proteomes" id="UP000694924"/>
    </source>
</evidence>
<evidence type="ECO:0000313" key="16">
    <source>
        <dbReference type="RefSeq" id="XP_015173452.1"/>
    </source>
</evidence>
<keyword evidence="12" id="KW-1185">Reference proteome</keyword>
<evidence type="ECO:0000256" key="2">
    <source>
        <dbReference type="ARBA" id="ARBA00010663"/>
    </source>
</evidence>
<evidence type="ECO:0000256" key="6">
    <source>
        <dbReference type="ARBA" id="ARBA00023040"/>
    </source>
</evidence>
<evidence type="ECO:0000313" key="20">
    <source>
        <dbReference type="RefSeq" id="XP_015173493.1"/>
    </source>
</evidence>
<accession>A0ABM1HZR5</accession>
<dbReference type="Proteomes" id="UP000694924">
    <property type="component" value="Unplaced"/>
</dbReference>
<feature type="transmembrane region" description="Helical" evidence="10">
    <location>
        <begin position="255"/>
        <end position="273"/>
    </location>
</feature>
<evidence type="ECO:0000313" key="14">
    <source>
        <dbReference type="RefSeq" id="XP_015173432.1"/>
    </source>
</evidence>
<dbReference type="SUPFAM" id="SSF81321">
    <property type="entry name" value="Family A G protein-coupled receptor-like"/>
    <property type="match status" value="1"/>
</dbReference>
<feature type="transmembrane region" description="Helical" evidence="10">
    <location>
        <begin position="170"/>
        <end position="194"/>
    </location>
</feature>
<evidence type="ECO:0000313" key="19">
    <source>
        <dbReference type="RefSeq" id="XP_015173483.1"/>
    </source>
</evidence>
<dbReference type="InterPro" id="IPR017452">
    <property type="entry name" value="GPCR_Rhodpsn_7TM"/>
</dbReference>
<evidence type="ECO:0000313" key="22">
    <source>
        <dbReference type="RefSeq" id="XP_015173509.1"/>
    </source>
</evidence>
<dbReference type="Pfam" id="PF00001">
    <property type="entry name" value="7tm_1"/>
    <property type="match status" value="1"/>
</dbReference>
<dbReference type="RefSeq" id="XP_015173432.1">
    <property type="nucleotide sequence ID" value="XM_015317946.1"/>
</dbReference>
<organism evidence="12 16">
    <name type="scientific">Polistes dominula</name>
    <name type="common">European paper wasp</name>
    <name type="synonym">Vespa dominula</name>
    <dbReference type="NCBI Taxonomy" id="743375"/>
    <lineage>
        <taxon>Eukaryota</taxon>
        <taxon>Metazoa</taxon>
        <taxon>Ecdysozoa</taxon>
        <taxon>Arthropoda</taxon>
        <taxon>Hexapoda</taxon>
        <taxon>Insecta</taxon>
        <taxon>Pterygota</taxon>
        <taxon>Neoptera</taxon>
        <taxon>Endopterygota</taxon>
        <taxon>Hymenoptera</taxon>
        <taxon>Apocrita</taxon>
        <taxon>Aculeata</taxon>
        <taxon>Vespoidea</taxon>
        <taxon>Vespidae</taxon>
        <taxon>Polistinae</taxon>
        <taxon>Polistini</taxon>
        <taxon>Polistes</taxon>
    </lineage>
</organism>
<dbReference type="RefSeq" id="XP_015173493.1">
    <property type="nucleotide sequence ID" value="XM_015318007.1"/>
</dbReference>
<dbReference type="RefSeq" id="XP_015173462.1">
    <property type="nucleotide sequence ID" value="XM_015317976.1"/>
</dbReference>
<feature type="transmembrane region" description="Helical" evidence="10">
    <location>
        <begin position="440"/>
        <end position="458"/>
    </location>
</feature>
<evidence type="ECO:0000313" key="21">
    <source>
        <dbReference type="RefSeq" id="XP_015173501.1"/>
    </source>
</evidence>
<feature type="domain" description="G-protein coupled receptors family 1 profile" evidence="11">
    <location>
        <begin position="186"/>
        <end position="455"/>
    </location>
</feature>
<protein>
    <submittedName>
        <fullName evidence="13 14">Trace amine-associated receptor 9 isoform X1</fullName>
    </submittedName>
</protein>
<dbReference type="PROSITE" id="PS50262">
    <property type="entry name" value="G_PROTEIN_RECEP_F1_2"/>
    <property type="match status" value="1"/>
</dbReference>
<proteinExistence type="inferred from homology"/>
<dbReference type="RefSeq" id="XP_015173425.1">
    <property type="nucleotide sequence ID" value="XM_015317939.1"/>
</dbReference>
<dbReference type="Gene3D" id="1.20.1070.10">
    <property type="entry name" value="Rhodopsin 7-helix transmembrane proteins"/>
    <property type="match status" value="1"/>
</dbReference>
<keyword evidence="5 10" id="KW-1133">Transmembrane helix</keyword>
<keyword evidence="4 10" id="KW-0812">Transmembrane</keyword>
<keyword evidence="3" id="KW-1003">Cell membrane</keyword>
<dbReference type="RefSeq" id="XP_015173452.1">
    <property type="nucleotide sequence ID" value="XM_015317966.1"/>
</dbReference>
<dbReference type="RefSeq" id="XP_015173518.1">
    <property type="nucleotide sequence ID" value="XM_015318032.1"/>
</dbReference>
<evidence type="ECO:0000259" key="11">
    <source>
        <dbReference type="PROSITE" id="PS50262"/>
    </source>
</evidence>
<dbReference type="RefSeq" id="XP_015173443.1">
    <property type="nucleotide sequence ID" value="XM_015317957.1"/>
</dbReference>
<reference evidence="13 14" key="1">
    <citation type="submission" date="2025-05" db="UniProtKB">
        <authorList>
            <consortium name="RefSeq"/>
        </authorList>
    </citation>
    <scope>IDENTIFICATION</scope>
    <source>
        <tissue evidence="13 14">Whole body</tissue>
    </source>
</reference>
<sequence length="549" mass="60987">MEYNCISSNWCLVSYDRRSRINPSSKIIVTIIKEDDARERCRSSKVRFYRTVYLKLQTGMKGSEDIGEGHVSCVESGREGLTLLESNQSKASWKGEHLSAVVVVVVVVVEEEEDDDDDEEEEVVVVVMVGGGSRMENKQTILLAPALSNSSCWRAGNSEPIWTGPGFGELLRAALILVLSLGILFANLLVICVINSRRYSKYIHAQPRYLLTSLASNDLAIGLLVTPFGFLPAVYGCWPYGEVVCQIQALLRGALTQQSAVILVCMAIDRYVCMLHPHRYHRHSSKKYYMRQGCVAVMSTTWIASLAIFGALVLPRGGYYFNSSGLLACDPFFARASLRILACCCFYFPTTMVLMYCYGSAFHVNKLRLKRVVCVNTPEIVSGGHIERLVAHERRLSTSASRTMAAMSLGFIVMVTPWTIQEVVAACTGSKPPPFLDFLATWLALSNSFWNPFLYWLLNNHFRRISRELLYTKLLCRPKPLGPKQHCCATSTGGLDVCSISGVDLSGLERCSMDRCSMARCSSSSLANNPSPLPWETGHMIPRGDITPT</sequence>
<evidence type="ECO:0000256" key="8">
    <source>
        <dbReference type="ARBA" id="ARBA00023170"/>
    </source>
</evidence>
<comment type="similarity">
    <text evidence="2">Belongs to the G-protein coupled receptor 1 family.</text>
</comment>
<evidence type="ECO:0000256" key="5">
    <source>
        <dbReference type="ARBA" id="ARBA00022989"/>
    </source>
</evidence>
<evidence type="ECO:0000313" key="17">
    <source>
        <dbReference type="RefSeq" id="XP_015173462.1"/>
    </source>
</evidence>
<feature type="transmembrane region" description="Helical" evidence="10">
    <location>
        <begin position="294"/>
        <end position="316"/>
    </location>
</feature>
<evidence type="ECO:0000313" key="15">
    <source>
        <dbReference type="RefSeq" id="XP_015173443.1"/>
    </source>
</evidence>